<feature type="signal peptide" evidence="2">
    <location>
        <begin position="1"/>
        <end position="19"/>
    </location>
</feature>
<evidence type="ECO:0000259" key="3">
    <source>
        <dbReference type="Pfam" id="PF00561"/>
    </source>
</evidence>
<name>A0ABU7W073_9FLAO</name>
<dbReference type="EMBL" id="JAZHOU010000001">
    <property type="protein sequence ID" value="MEF3077384.1"/>
    <property type="molecule type" value="Genomic_DNA"/>
</dbReference>
<dbReference type="InterPro" id="IPR051340">
    <property type="entry name" value="Haloalkane_dehalogenase"/>
</dbReference>
<comment type="caution">
    <text evidence="4">The sequence shown here is derived from an EMBL/GenBank/DDBJ whole genome shotgun (WGS) entry which is preliminary data.</text>
</comment>
<keyword evidence="5" id="KW-1185">Reference proteome</keyword>
<organism evidence="4 5">
    <name type="scientific">Winogradskyella poriferorum</name>
    <dbReference type="NCBI Taxonomy" id="307627"/>
    <lineage>
        <taxon>Bacteria</taxon>
        <taxon>Pseudomonadati</taxon>
        <taxon>Bacteroidota</taxon>
        <taxon>Flavobacteriia</taxon>
        <taxon>Flavobacteriales</taxon>
        <taxon>Flavobacteriaceae</taxon>
        <taxon>Winogradskyella</taxon>
    </lineage>
</organism>
<dbReference type="InterPro" id="IPR029058">
    <property type="entry name" value="AB_hydrolase_fold"/>
</dbReference>
<dbReference type="Gene3D" id="3.40.50.1820">
    <property type="entry name" value="alpha/beta hydrolase"/>
    <property type="match status" value="1"/>
</dbReference>
<accession>A0ABU7W073</accession>
<keyword evidence="2" id="KW-0732">Signal</keyword>
<dbReference type="PANTHER" id="PTHR42977:SF3">
    <property type="entry name" value="AB HYDROLASE-1 DOMAIN-CONTAINING PROTEIN"/>
    <property type="match status" value="1"/>
</dbReference>
<dbReference type="GO" id="GO:0016787">
    <property type="term" value="F:hydrolase activity"/>
    <property type="evidence" value="ECO:0007669"/>
    <property type="project" value="UniProtKB-KW"/>
</dbReference>
<dbReference type="PRINTS" id="PR00111">
    <property type="entry name" value="ABHYDROLASE"/>
</dbReference>
<dbReference type="SUPFAM" id="SSF53474">
    <property type="entry name" value="alpha/beta-Hydrolases"/>
    <property type="match status" value="1"/>
</dbReference>
<feature type="chain" id="PRO_5046237572" evidence="2">
    <location>
        <begin position="20"/>
        <end position="302"/>
    </location>
</feature>
<keyword evidence="1 4" id="KW-0378">Hydrolase</keyword>
<proteinExistence type="predicted"/>
<dbReference type="Pfam" id="PF00561">
    <property type="entry name" value="Abhydrolase_1"/>
    <property type="match status" value="1"/>
</dbReference>
<feature type="domain" description="AB hydrolase-1" evidence="3">
    <location>
        <begin position="52"/>
        <end position="289"/>
    </location>
</feature>
<dbReference type="Proteomes" id="UP001356704">
    <property type="component" value="Unassembled WGS sequence"/>
</dbReference>
<reference evidence="4 5" key="1">
    <citation type="submission" date="2024-02" db="EMBL/GenBank/DDBJ databases">
        <title>Winogradskyella poriferorum JCM 12885.</title>
        <authorList>
            <person name="Zhang D.-F."/>
            <person name="Fu Z.-Y."/>
        </authorList>
    </citation>
    <scope>NUCLEOTIDE SEQUENCE [LARGE SCALE GENOMIC DNA]</scope>
    <source>
        <strain evidence="4 5">JCM 12885</strain>
    </source>
</reference>
<dbReference type="PANTHER" id="PTHR42977">
    <property type="entry name" value="HYDROLASE-RELATED"/>
    <property type="match status" value="1"/>
</dbReference>
<gene>
    <name evidence="4" type="ORF">V1468_00075</name>
</gene>
<dbReference type="InterPro" id="IPR000073">
    <property type="entry name" value="AB_hydrolase_1"/>
</dbReference>
<dbReference type="RefSeq" id="WP_331808227.1">
    <property type="nucleotide sequence ID" value="NZ_JAZHOU010000001.1"/>
</dbReference>
<evidence type="ECO:0000313" key="4">
    <source>
        <dbReference type="EMBL" id="MEF3077384.1"/>
    </source>
</evidence>
<evidence type="ECO:0000313" key="5">
    <source>
        <dbReference type="Proteomes" id="UP001356704"/>
    </source>
</evidence>
<sequence>MEKKLLIMFLSLTSLSLYSQDWLDDNLYPFDSNYVQLEQGKMHYVDTGKGDVILFVHGTPTWSFLYRNYIKKLSENYRCIAIDHIGFGLSEKPEDFDGKPETHSKNLTEFIQKLDLDSITMVVHDFGGPIGLSSAISNDSRIKQIIMFNTWLGETNSNEELKKADKIINSTLGRFLYLRLNYSPKSLLKKGFQDKKNLTKQIHRHYYKPFPSKASRYSLLNIAKSLVGSSDFYELKWNELAQIENKPWLILWGNQDDFISIDYLEKWKNRLPHAKVVEFEAGHFLQEEKFMETLNEIKLFLK</sequence>
<evidence type="ECO:0000256" key="1">
    <source>
        <dbReference type="ARBA" id="ARBA00022801"/>
    </source>
</evidence>
<evidence type="ECO:0000256" key="2">
    <source>
        <dbReference type="SAM" id="SignalP"/>
    </source>
</evidence>
<protein>
    <submittedName>
        <fullName evidence="4">Alpha/beta fold hydrolase</fullName>
    </submittedName>
</protein>